<feature type="chain" id="PRO_5012484795" description="Pectin lyase-like protein" evidence="1">
    <location>
        <begin position="21"/>
        <end position="521"/>
    </location>
</feature>
<evidence type="ECO:0000313" key="2">
    <source>
        <dbReference type="EMBL" id="ORE23134.1"/>
    </source>
</evidence>
<evidence type="ECO:0000313" key="3">
    <source>
        <dbReference type="Proteomes" id="UP000242381"/>
    </source>
</evidence>
<name>A0A1X0SFN9_RHIZD</name>
<proteinExistence type="predicted"/>
<sequence length="521" mass="59010">MKLLTSSIVSIILCSTIVSAKWCANINQYDTTWDYSDKLQDLIDEANRLRNPVVYLDPGVYSIRSDKPILLKEGVSLKGNQQYPTIITVKDKNAPAIIEVDSKNKNWSIQDLVFENVRIEVNDQQNEDEVAIYSNVFFNGGRGSILAKQSNKLYIDGNIFLRDELHAATERYPSYNTTNTGILFQTQKESVVSNNIFGIDLRNIDELEPVINPSLRRSYNNLRYMYNCLNRDIPDEQGFLASGVQLYSTNDITVRENILNATFPDTRQIHQDHGISIVGSNQTYIYQNFIAGWQIADFGGAVRFTSAVDGYVISNYLANTGIMMYAAVHADFLQVSNMIVHNNFLYRFLGSEMSPPAPLRGWLYEGITFYDFYTARANYTSPKPVWDSSVAISPLGWHIVVSSNKFGAAEGLDPNVISLGNLDPKEGLVDNKNCYVTEPLEYNPFTRDSTVPLLWRQMYEEDRTTKNGGKVPKKVHKHITKDLYNEIPAALRNLPVPSFWRAFTLKNNTVPMISPETPCFS</sequence>
<gene>
    <name evidence="2" type="ORF">BCV71DRAFT_71373</name>
</gene>
<dbReference type="Gene3D" id="2.160.20.10">
    <property type="entry name" value="Single-stranded right-handed beta-helix, Pectin lyase-like"/>
    <property type="match status" value="1"/>
</dbReference>
<dbReference type="InterPro" id="IPR011050">
    <property type="entry name" value="Pectin_lyase_fold/virulence"/>
</dbReference>
<dbReference type="OMA" id="FFDFYTA"/>
<reference evidence="2 3" key="1">
    <citation type="journal article" date="2016" name="Proc. Natl. Acad. Sci. U.S.A.">
        <title>Lipid metabolic changes in an early divergent fungus govern the establishment of a mutualistic symbiosis with endobacteria.</title>
        <authorList>
            <person name="Lastovetsky O.A."/>
            <person name="Gaspar M.L."/>
            <person name="Mondo S.J."/>
            <person name="LaButti K.M."/>
            <person name="Sandor L."/>
            <person name="Grigoriev I.V."/>
            <person name="Henry S.A."/>
            <person name="Pawlowska T.E."/>
        </authorList>
    </citation>
    <scope>NUCLEOTIDE SEQUENCE [LARGE SCALE GENOMIC DNA]</scope>
    <source>
        <strain evidence="2 3">ATCC 11559</strain>
    </source>
</reference>
<evidence type="ECO:0008006" key="4">
    <source>
        <dbReference type="Google" id="ProtNLM"/>
    </source>
</evidence>
<dbReference type="SUPFAM" id="SSF51126">
    <property type="entry name" value="Pectin lyase-like"/>
    <property type="match status" value="1"/>
</dbReference>
<accession>A0A1X0SFN9</accession>
<dbReference type="VEuPathDB" id="FungiDB:BCV72DRAFT_247524"/>
<keyword evidence="1" id="KW-0732">Signal</keyword>
<evidence type="ECO:0000256" key="1">
    <source>
        <dbReference type="SAM" id="SignalP"/>
    </source>
</evidence>
<dbReference type="EMBL" id="KV921260">
    <property type="protein sequence ID" value="ORE23134.1"/>
    <property type="molecule type" value="Genomic_DNA"/>
</dbReference>
<feature type="signal peptide" evidence="1">
    <location>
        <begin position="1"/>
        <end position="20"/>
    </location>
</feature>
<organism evidence="2 3">
    <name type="scientific">Rhizopus microsporus</name>
    <dbReference type="NCBI Taxonomy" id="58291"/>
    <lineage>
        <taxon>Eukaryota</taxon>
        <taxon>Fungi</taxon>
        <taxon>Fungi incertae sedis</taxon>
        <taxon>Mucoromycota</taxon>
        <taxon>Mucoromycotina</taxon>
        <taxon>Mucoromycetes</taxon>
        <taxon>Mucorales</taxon>
        <taxon>Mucorineae</taxon>
        <taxon>Rhizopodaceae</taxon>
        <taxon>Rhizopus</taxon>
    </lineage>
</organism>
<dbReference type="AlphaFoldDB" id="A0A1X0SFN9"/>
<dbReference type="InterPro" id="IPR012334">
    <property type="entry name" value="Pectin_lyas_fold"/>
</dbReference>
<protein>
    <recommendedName>
        <fullName evidence="4">Pectin lyase-like protein</fullName>
    </recommendedName>
</protein>
<dbReference type="Proteomes" id="UP000242381">
    <property type="component" value="Unassembled WGS sequence"/>
</dbReference>